<reference evidence="1 2" key="1">
    <citation type="submission" date="2019-11" db="EMBL/GenBank/DDBJ databases">
        <title>Bacillus lacus genome.</title>
        <authorList>
            <person name="Allen C.J."/>
            <person name="Newman J.D."/>
        </authorList>
    </citation>
    <scope>NUCLEOTIDE SEQUENCE [LARGE SCALE GENOMIC DNA]</scope>
    <source>
        <strain evidence="1 2">KCTC 33946</strain>
    </source>
</reference>
<dbReference type="Proteomes" id="UP000448867">
    <property type="component" value="Unassembled WGS sequence"/>
</dbReference>
<accession>A0A7X2J1H1</accession>
<dbReference type="AlphaFoldDB" id="A0A7X2J1H1"/>
<proteinExistence type="predicted"/>
<name>A0A7X2J1H1_9BACI</name>
<evidence type="ECO:0000313" key="1">
    <source>
        <dbReference type="EMBL" id="MRX73645.1"/>
    </source>
</evidence>
<organism evidence="1 2">
    <name type="scientific">Metabacillus lacus</name>
    <dbReference type="NCBI Taxonomy" id="1983721"/>
    <lineage>
        <taxon>Bacteria</taxon>
        <taxon>Bacillati</taxon>
        <taxon>Bacillota</taxon>
        <taxon>Bacilli</taxon>
        <taxon>Bacillales</taxon>
        <taxon>Bacillaceae</taxon>
        <taxon>Metabacillus</taxon>
    </lineage>
</organism>
<keyword evidence="2" id="KW-1185">Reference proteome</keyword>
<gene>
    <name evidence="1" type="ORF">GJU40_15995</name>
</gene>
<dbReference type="EMBL" id="WKKI01000040">
    <property type="protein sequence ID" value="MRX73645.1"/>
    <property type="molecule type" value="Genomic_DNA"/>
</dbReference>
<sequence>MYVDHDNAGNPFIELRSWDYGGKKEFLRITRVEKEAGSQNLRFQIRETKGNLRAMGPEFPTEGLESLISAVQKLKIY</sequence>
<comment type="caution">
    <text evidence="1">The sequence shown here is derived from an EMBL/GenBank/DDBJ whole genome shotgun (WGS) entry which is preliminary data.</text>
</comment>
<evidence type="ECO:0000313" key="2">
    <source>
        <dbReference type="Proteomes" id="UP000448867"/>
    </source>
</evidence>
<protein>
    <submittedName>
        <fullName evidence="1">Uncharacterized protein</fullName>
    </submittedName>
</protein>
<dbReference type="RefSeq" id="WP_154309109.1">
    <property type="nucleotide sequence ID" value="NZ_WKKI01000040.1"/>
</dbReference>